<dbReference type="InterPro" id="IPR009057">
    <property type="entry name" value="Homeodomain-like_sf"/>
</dbReference>
<dbReference type="Proteomes" id="UP000078070">
    <property type="component" value="Chromosome"/>
</dbReference>
<evidence type="ECO:0000256" key="1">
    <source>
        <dbReference type="ARBA" id="ARBA00023015"/>
    </source>
</evidence>
<evidence type="ECO:0000259" key="5">
    <source>
        <dbReference type="PROSITE" id="PS01124"/>
    </source>
</evidence>
<organism evidence="6 7">
    <name type="scientific">Marinobacterium aestuarii</name>
    <dbReference type="NCBI Taxonomy" id="1821621"/>
    <lineage>
        <taxon>Bacteria</taxon>
        <taxon>Pseudomonadati</taxon>
        <taxon>Pseudomonadota</taxon>
        <taxon>Gammaproteobacteria</taxon>
        <taxon>Oceanospirillales</taxon>
        <taxon>Oceanospirillaceae</taxon>
        <taxon>Marinobacterium</taxon>
    </lineage>
</organism>
<feature type="domain" description="HTH araC/xylS-type" evidence="5">
    <location>
        <begin position="222"/>
        <end position="320"/>
    </location>
</feature>
<evidence type="ECO:0000313" key="7">
    <source>
        <dbReference type="Proteomes" id="UP000078070"/>
    </source>
</evidence>
<dbReference type="Gene3D" id="3.40.50.880">
    <property type="match status" value="1"/>
</dbReference>
<dbReference type="InterPro" id="IPR018062">
    <property type="entry name" value="HTH_AraC-typ_CS"/>
</dbReference>
<dbReference type="InterPro" id="IPR018060">
    <property type="entry name" value="HTH_AraC"/>
</dbReference>
<reference evidence="7" key="1">
    <citation type="submission" date="2016-05" db="EMBL/GenBank/DDBJ databases">
        <authorList>
            <person name="Baek K."/>
            <person name="Yang S.-J."/>
        </authorList>
    </citation>
    <scope>NUCLEOTIDE SEQUENCE [LARGE SCALE GENOMIC DNA]</scope>
    <source>
        <strain evidence="7">ST58-10</strain>
    </source>
</reference>
<dbReference type="SUPFAM" id="SSF52317">
    <property type="entry name" value="Class I glutamine amidotransferase-like"/>
    <property type="match status" value="1"/>
</dbReference>
<dbReference type="GO" id="GO:0003700">
    <property type="term" value="F:DNA-binding transcription factor activity"/>
    <property type="evidence" value="ECO:0007669"/>
    <property type="project" value="InterPro"/>
</dbReference>
<dbReference type="SMART" id="SM00342">
    <property type="entry name" value="HTH_ARAC"/>
    <property type="match status" value="1"/>
</dbReference>
<evidence type="ECO:0000256" key="2">
    <source>
        <dbReference type="ARBA" id="ARBA00023125"/>
    </source>
</evidence>
<dbReference type="STRING" id="1821621.A8C75_16120"/>
<keyword evidence="4" id="KW-0812">Transmembrane</keyword>
<dbReference type="Gene3D" id="1.10.10.60">
    <property type="entry name" value="Homeodomain-like"/>
    <property type="match status" value="2"/>
</dbReference>
<keyword evidence="7" id="KW-1185">Reference proteome</keyword>
<dbReference type="InterPro" id="IPR029062">
    <property type="entry name" value="Class_I_gatase-like"/>
</dbReference>
<dbReference type="CDD" id="cd03136">
    <property type="entry name" value="GATase1_AraC_ArgR_like"/>
    <property type="match status" value="1"/>
</dbReference>
<accession>A0A1A9F1H6</accession>
<dbReference type="EMBL" id="CP015839">
    <property type="protein sequence ID" value="ANG63850.1"/>
    <property type="molecule type" value="Genomic_DNA"/>
</dbReference>
<keyword evidence="1" id="KW-0805">Transcription regulation</keyword>
<dbReference type="PANTHER" id="PTHR43130:SF3">
    <property type="entry name" value="HTH-TYPE TRANSCRIPTIONAL REGULATOR RV1931C"/>
    <property type="match status" value="1"/>
</dbReference>
<dbReference type="AlphaFoldDB" id="A0A1A9F1H6"/>
<evidence type="ECO:0000256" key="3">
    <source>
        <dbReference type="ARBA" id="ARBA00023163"/>
    </source>
</evidence>
<dbReference type="PROSITE" id="PS01124">
    <property type="entry name" value="HTH_ARAC_FAMILY_2"/>
    <property type="match status" value="1"/>
</dbReference>
<sequence length="329" mass="37129">MTTPDPVRQPEHIGFFLVPDFSMISFAAVVDPLRMANRMSGKTLYQWHFYGLQDTAVPCSNGVTVQPTRTMSDIQGIDRMIVVAGIRAHLIDEKPLFKWLRTLARQGVGLGATSTGSLLLARAGLLKGRTCTIHWENQQSMQEEFPDLNVSGELYEIDRNIITCSGGLAGLDMILQLIALSHGEKLARDVAEQCIHPNIRPAHDKQRMKLQLRFDASHPRLVQALELMGENLEEILTCEDVSQYVGISSRQLERLFHQHLGVSPANYYMQLRLERARHLLQQTTMSVLQIATACGFNATSYFSRCYKKQYDRTPREERRAESLPADTGT</sequence>
<dbReference type="InterPro" id="IPR052158">
    <property type="entry name" value="INH-QAR"/>
</dbReference>
<gene>
    <name evidence="6" type="ORF">A8C75_16120</name>
</gene>
<dbReference type="PANTHER" id="PTHR43130">
    <property type="entry name" value="ARAC-FAMILY TRANSCRIPTIONAL REGULATOR"/>
    <property type="match status" value="1"/>
</dbReference>
<keyword evidence="4" id="KW-1133">Transmembrane helix</keyword>
<reference evidence="6 7" key="2">
    <citation type="journal article" date="2018" name="Int. J. Syst. Evol. Microbiol.">
        <title>Marinobacterium aestuarii sp. nov., a benzene-degrading marine bacterium isolated from estuary sediment.</title>
        <authorList>
            <person name="Bae S.S."/>
            <person name="Jung J."/>
            <person name="Chung D."/>
            <person name="Baek K."/>
        </authorList>
    </citation>
    <scope>NUCLEOTIDE SEQUENCE [LARGE SCALE GENOMIC DNA]</scope>
    <source>
        <strain evidence="6 7">ST58-10</strain>
    </source>
</reference>
<name>A0A1A9F1H6_9GAMM</name>
<dbReference type="PRINTS" id="PR00032">
    <property type="entry name" value="HTHARAC"/>
</dbReference>
<dbReference type="InterPro" id="IPR002818">
    <property type="entry name" value="DJ-1/PfpI"/>
</dbReference>
<protein>
    <submittedName>
        <fullName evidence="6">Transcriptional regulator</fullName>
    </submittedName>
</protein>
<dbReference type="Pfam" id="PF12833">
    <property type="entry name" value="HTH_18"/>
    <property type="match status" value="1"/>
</dbReference>
<dbReference type="Pfam" id="PF01965">
    <property type="entry name" value="DJ-1_PfpI"/>
    <property type="match status" value="1"/>
</dbReference>
<dbReference type="GO" id="GO:0043565">
    <property type="term" value="F:sequence-specific DNA binding"/>
    <property type="evidence" value="ECO:0007669"/>
    <property type="project" value="InterPro"/>
</dbReference>
<keyword evidence="3" id="KW-0804">Transcription</keyword>
<evidence type="ECO:0000313" key="6">
    <source>
        <dbReference type="EMBL" id="ANG63850.1"/>
    </source>
</evidence>
<keyword evidence="2" id="KW-0238">DNA-binding</keyword>
<evidence type="ECO:0000256" key="4">
    <source>
        <dbReference type="SAM" id="Phobius"/>
    </source>
</evidence>
<feature type="transmembrane region" description="Helical" evidence="4">
    <location>
        <begin position="12"/>
        <end position="30"/>
    </location>
</feature>
<keyword evidence="4" id="KW-0472">Membrane</keyword>
<proteinExistence type="predicted"/>
<dbReference type="PROSITE" id="PS00041">
    <property type="entry name" value="HTH_ARAC_FAMILY_1"/>
    <property type="match status" value="1"/>
</dbReference>
<dbReference type="KEGG" id="mars:A8C75_16120"/>
<dbReference type="SUPFAM" id="SSF46689">
    <property type="entry name" value="Homeodomain-like"/>
    <property type="match status" value="2"/>
</dbReference>
<dbReference type="OrthoDB" id="6057514at2"/>
<dbReference type="InterPro" id="IPR020449">
    <property type="entry name" value="Tscrpt_reg_AraC-type_HTH"/>
</dbReference>
<dbReference type="RefSeq" id="WP_067384711.1">
    <property type="nucleotide sequence ID" value="NZ_CP015839.1"/>
</dbReference>